<comment type="caution">
    <text evidence="11">The sequence shown here is derived from an EMBL/GenBank/DDBJ whole genome shotgun (WGS) entry which is preliminary data.</text>
</comment>
<sequence length="353" mass="37476">MTKEALTKLKIDKPNEAARQRVKKIWDGIAKPLDGLGQFETIVAQIGAITGTAQIDLSKKAVIVMCADNGIVEEQVSQCGQEVTAVVASSMVRGNTSVCKMAKRAGADVIAVDIGINRKEEIPGLIQKKIARGTKNFLKEPAMSEAEALQAIAAGMEIAEKCGRQGYRILATGEMGIGNTTTSSAMAAALLQCDAEEITGKGAGLSREKLAHKREVVSRALDRYCFKKDEALRILASVGGYDIAGLTGVFIGGAICHIPVVIDGVISAVAALTAERLVPGVKDYIIPSHISREPAAKKIFEELGVHPVIDAGLALGEGTGAVMMFTLLDTALAVYENQTTFDDISTEQYVRFE</sequence>
<evidence type="ECO:0000256" key="6">
    <source>
        <dbReference type="ARBA" id="ARBA00022573"/>
    </source>
</evidence>
<dbReference type="SUPFAM" id="SSF52733">
    <property type="entry name" value="Nicotinate mononucleotide:5,6-dimethylbenzimidazole phosphoribosyltransferase (CobT)"/>
    <property type="match status" value="1"/>
</dbReference>
<keyword evidence="8 11" id="KW-0808">Transferase</keyword>
<name>A0ABS7DIZ8_9FIRM</name>
<evidence type="ECO:0000256" key="2">
    <source>
        <dbReference type="ARBA" id="ARBA00005049"/>
    </source>
</evidence>
<evidence type="ECO:0000313" key="11">
    <source>
        <dbReference type="EMBL" id="MBW7571275.1"/>
    </source>
</evidence>
<dbReference type="EMBL" id="JAGFNZ010000001">
    <property type="protein sequence ID" value="MBW7571275.1"/>
    <property type="molecule type" value="Genomic_DNA"/>
</dbReference>
<dbReference type="GO" id="GO:0008939">
    <property type="term" value="F:nicotinate-nucleotide-dimethylbenzimidazole phosphoribosyltransferase activity"/>
    <property type="evidence" value="ECO:0007669"/>
    <property type="project" value="UniProtKB-EC"/>
</dbReference>
<dbReference type="CDD" id="cd02439">
    <property type="entry name" value="DMB-PRT_CobT"/>
    <property type="match status" value="1"/>
</dbReference>
<gene>
    <name evidence="11" type="primary">cobT</name>
    <name evidence="11" type="ORF">J5W02_00475</name>
</gene>
<comment type="similarity">
    <text evidence="3">Belongs to the CobT family.</text>
</comment>
<comment type="function">
    <text evidence="1">Catalyzes the synthesis of alpha-ribazole-5'-phosphate from nicotinate mononucleotide (NAMN) and 5,6-dimethylbenzimidazole (DMB).</text>
</comment>
<dbReference type="Pfam" id="PF02277">
    <property type="entry name" value="DBI_PRT"/>
    <property type="match status" value="1"/>
</dbReference>
<proteinExistence type="inferred from homology"/>
<dbReference type="PANTHER" id="PTHR43463:SF1">
    <property type="entry name" value="NICOTINATE-NUCLEOTIDE--DIMETHYLBENZIMIDAZOLE PHOSPHORIBOSYLTRANSFERASE"/>
    <property type="match status" value="1"/>
</dbReference>
<keyword evidence="7 11" id="KW-0328">Glycosyltransferase</keyword>
<keyword evidence="6" id="KW-0169">Cobalamin biosynthesis</keyword>
<protein>
    <recommendedName>
        <fullName evidence="5 10">Nicotinate-nucleotide--dimethylbenzimidazole phosphoribosyltransferase</fullName>
        <ecNumber evidence="4 10">2.4.2.21</ecNumber>
    </recommendedName>
</protein>
<evidence type="ECO:0000256" key="7">
    <source>
        <dbReference type="ARBA" id="ARBA00022676"/>
    </source>
</evidence>
<dbReference type="NCBIfam" id="NF000996">
    <property type="entry name" value="PRK00105.1"/>
    <property type="match status" value="1"/>
</dbReference>
<dbReference type="RefSeq" id="WP_219938490.1">
    <property type="nucleotide sequence ID" value="NZ_JAGFNZ010000001.1"/>
</dbReference>
<dbReference type="Gene3D" id="1.10.1610.10">
    <property type="match status" value="1"/>
</dbReference>
<evidence type="ECO:0000256" key="1">
    <source>
        <dbReference type="ARBA" id="ARBA00002197"/>
    </source>
</evidence>
<dbReference type="NCBIfam" id="TIGR03160">
    <property type="entry name" value="cobT_DBIPRT"/>
    <property type="match status" value="1"/>
</dbReference>
<dbReference type="Gene3D" id="3.40.50.10210">
    <property type="match status" value="1"/>
</dbReference>
<evidence type="ECO:0000256" key="9">
    <source>
        <dbReference type="ARBA" id="ARBA00047340"/>
    </source>
</evidence>
<evidence type="ECO:0000256" key="10">
    <source>
        <dbReference type="NCBIfam" id="TIGR03160"/>
    </source>
</evidence>
<comment type="catalytic activity">
    <reaction evidence="9">
        <text>5,6-dimethylbenzimidazole + nicotinate beta-D-ribonucleotide = alpha-ribazole 5'-phosphate + nicotinate + H(+)</text>
        <dbReference type="Rhea" id="RHEA:11196"/>
        <dbReference type="ChEBI" id="CHEBI:15378"/>
        <dbReference type="ChEBI" id="CHEBI:15890"/>
        <dbReference type="ChEBI" id="CHEBI:32544"/>
        <dbReference type="ChEBI" id="CHEBI:57502"/>
        <dbReference type="ChEBI" id="CHEBI:57918"/>
        <dbReference type="EC" id="2.4.2.21"/>
    </reaction>
</comment>
<reference evidence="11 12" key="1">
    <citation type="submission" date="2021-03" db="EMBL/GenBank/DDBJ databases">
        <title>Caproiciproducens sp. nov. isolated from feces of cow.</title>
        <authorList>
            <person name="Choi J.-Y."/>
        </authorList>
    </citation>
    <scope>NUCLEOTIDE SEQUENCE [LARGE SCALE GENOMIC DNA]</scope>
    <source>
        <strain evidence="11 12">AGMB10547</strain>
    </source>
</reference>
<dbReference type="InterPro" id="IPR036087">
    <property type="entry name" value="Nict_dMeBzImd_PRibTrfase_sf"/>
</dbReference>
<evidence type="ECO:0000256" key="4">
    <source>
        <dbReference type="ARBA" id="ARBA00011991"/>
    </source>
</evidence>
<organism evidence="11 12">
    <name type="scientific">Caproiciproducens faecalis</name>
    <dbReference type="NCBI Taxonomy" id="2820301"/>
    <lineage>
        <taxon>Bacteria</taxon>
        <taxon>Bacillati</taxon>
        <taxon>Bacillota</taxon>
        <taxon>Clostridia</taxon>
        <taxon>Eubacteriales</taxon>
        <taxon>Acutalibacteraceae</taxon>
        <taxon>Caproiciproducens</taxon>
    </lineage>
</organism>
<evidence type="ECO:0000313" key="12">
    <source>
        <dbReference type="Proteomes" id="UP000719942"/>
    </source>
</evidence>
<dbReference type="InterPro" id="IPR017846">
    <property type="entry name" value="Nict_dMeBzImd_PRibTrfase_bact"/>
</dbReference>
<comment type="pathway">
    <text evidence="2">Nucleoside biosynthesis; alpha-ribazole biosynthesis; alpha-ribazole from 5,6-dimethylbenzimidazole: step 1/2.</text>
</comment>
<accession>A0ABS7DIZ8</accession>
<dbReference type="EC" id="2.4.2.21" evidence="4 10"/>
<evidence type="ECO:0000256" key="8">
    <source>
        <dbReference type="ARBA" id="ARBA00022679"/>
    </source>
</evidence>
<evidence type="ECO:0000256" key="3">
    <source>
        <dbReference type="ARBA" id="ARBA00007110"/>
    </source>
</evidence>
<dbReference type="InterPro" id="IPR023195">
    <property type="entry name" value="Nict_dMeBzImd_PRibTrfase_N"/>
</dbReference>
<dbReference type="PANTHER" id="PTHR43463">
    <property type="entry name" value="NICOTINATE-NUCLEOTIDE--DIMETHYLBENZIMIDAZOLE PHOSPHORIBOSYLTRANSFERASE"/>
    <property type="match status" value="1"/>
</dbReference>
<evidence type="ECO:0000256" key="5">
    <source>
        <dbReference type="ARBA" id="ARBA00015486"/>
    </source>
</evidence>
<dbReference type="InterPro" id="IPR003200">
    <property type="entry name" value="Nict_dMeBzImd_PRibTrfase"/>
</dbReference>
<dbReference type="Proteomes" id="UP000719942">
    <property type="component" value="Unassembled WGS sequence"/>
</dbReference>
<keyword evidence="12" id="KW-1185">Reference proteome</keyword>